<protein>
    <submittedName>
        <fullName evidence="1">Uncharacterized protein</fullName>
    </submittedName>
</protein>
<dbReference type="EMBL" id="CP139725">
    <property type="protein sequence ID" value="WPZ23140.1"/>
    <property type="molecule type" value="Genomic_DNA"/>
</dbReference>
<proteinExistence type="predicted"/>
<evidence type="ECO:0000313" key="1">
    <source>
        <dbReference type="EMBL" id="WPZ23140.1"/>
    </source>
</evidence>
<name>A0ABZ0V6V2_9RHOB</name>
<sequence length="89" mass="9614">MTQIVSGNPAIKTQCAQPGRGQVRLIDRRNGQYLHLSGAGRTEGTAHAWIGTTVQAAALEAAARAEGQPWPFEPIDLREARIKSHANQN</sequence>
<dbReference type="Proteomes" id="UP001326567">
    <property type="component" value="Chromosome"/>
</dbReference>
<organism evidence="1 2">
    <name type="scientific">Sulfitobacter faviae</name>
    <dbReference type="NCBI Taxonomy" id="1775881"/>
    <lineage>
        <taxon>Bacteria</taxon>
        <taxon>Pseudomonadati</taxon>
        <taxon>Pseudomonadota</taxon>
        <taxon>Alphaproteobacteria</taxon>
        <taxon>Rhodobacterales</taxon>
        <taxon>Roseobacteraceae</taxon>
        <taxon>Sulfitobacter</taxon>
    </lineage>
</organism>
<dbReference type="RefSeq" id="WP_322329616.1">
    <property type="nucleotide sequence ID" value="NZ_CP139725.1"/>
</dbReference>
<reference evidence="1 2" key="1">
    <citation type="submission" date="2023-11" db="EMBL/GenBank/DDBJ databases">
        <title>From the Deep-Sea to the Surface: Bacterial Genomes Isolated from the Moytirra Hydrothermal Vent Plume.</title>
        <authorList>
            <person name="Major S.R."/>
        </authorList>
    </citation>
    <scope>NUCLEOTIDE SEQUENCE [LARGE SCALE GENOMIC DNA]</scope>
    <source>
        <strain evidence="1 2">OXR-9</strain>
    </source>
</reference>
<keyword evidence="2" id="KW-1185">Reference proteome</keyword>
<accession>A0ABZ0V6V2</accession>
<gene>
    <name evidence="1" type="ORF">T7987_07885</name>
</gene>
<evidence type="ECO:0000313" key="2">
    <source>
        <dbReference type="Proteomes" id="UP001326567"/>
    </source>
</evidence>